<keyword evidence="2" id="KW-1185">Reference proteome</keyword>
<dbReference type="Proteomes" id="UP000190328">
    <property type="component" value="Unassembled WGS sequence"/>
</dbReference>
<dbReference type="OrthoDB" id="1699217at2"/>
<organism evidence="1 2">
    <name type="scientific">Pilibacter termitis</name>
    <dbReference type="NCBI Taxonomy" id="263852"/>
    <lineage>
        <taxon>Bacteria</taxon>
        <taxon>Bacillati</taxon>
        <taxon>Bacillota</taxon>
        <taxon>Bacilli</taxon>
        <taxon>Lactobacillales</taxon>
        <taxon>Enterococcaceae</taxon>
        <taxon>Pilibacter</taxon>
    </lineage>
</organism>
<gene>
    <name evidence="1" type="ORF">SAMN02745116_02012</name>
</gene>
<dbReference type="EMBL" id="FUXI01000024">
    <property type="protein sequence ID" value="SJZ97120.1"/>
    <property type="molecule type" value="Genomic_DNA"/>
</dbReference>
<proteinExistence type="predicted"/>
<dbReference type="STRING" id="263852.SAMN02745116_02012"/>
<reference evidence="1 2" key="1">
    <citation type="submission" date="2017-02" db="EMBL/GenBank/DDBJ databases">
        <authorList>
            <person name="Peterson S.W."/>
        </authorList>
    </citation>
    <scope>NUCLEOTIDE SEQUENCE [LARGE SCALE GENOMIC DNA]</scope>
    <source>
        <strain evidence="1 2">ATCC BAA-1030</strain>
    </source>
</reference>
<evidence type="ECO:0000313" key="2">
    <source>
        <dbReference type="Proteomes" id="UP000190328"/>
    </source>
</evidence>
<dbReference type="AlphaFoldDB" id="A0A1T4PZY4"/>
<evidence type="ECO:0000313" key="1">
    <source>
        <dbReference type="EMBL" id="SJZ97120.1"/>
    </source>
</evidence>
<dbReference type="RefSeq" id="WP_078807930.1">
    <property type="nucleotide sequence ID" value="NZ_FUXI01000024.1"/>
</dbReference>
<name>A0A1T4PZY4_9ENTE</name>
<sequence length="73" mass="8582">MKYRKKMRVEKPFESRKLDNKSKARTFIRKYADVSDLQELISFASSRIDELQKEELENKKAGAENGEITCPEK</sequence>
<accession>A0A1T4PZY4</accession>
<protein>
    <submittedName>
        <fullName evidence="1">Uncharacterized protein</fullName>
    </submittedName>
</protein>